<dbReference type="AlphaFoldDB" id="A0AAN9V690"/>
<evidence type="ECO:0000259" key="1">
    <source>
        <dbReference type="Pfam" id="PF02928"/>
    </source>
</evidence>
<proteinExistence type="predicted"/>
<organism evidence="2 3">
    <name type="scientific">Gryllus longicercus</name>
    <dbReference type="NCBI Taxonomy" id="2509291"/>
    <lineage>
        <taxon>Eukaryota</taxon>
        <taxon>Metazoa</taxon>
        <taxon>Ecdysozoa</taxon>
        <taxon>Arthropoda</taxon>
        <taxon>Hexapoda</taxon>
        <taxon>Insecta</taxon>
        <taxon>Pterygota</taxon>
        <taxon>Neoptera</taxon>
        <taxon>Polyneoptera</taxon>
        <taxon>Orthoptera</taxon>
        <taxon>Ensifera</taxon>
        <taxon>Gryllidea</taxon>
        <taxon>Grylloidea</taxon>
        <taxon>Gryllidae</taxon>
        <taxon>Gryllinae</taxon>
        <taxon>Gryllus</taxon>
    </lineage>
</organism>
<dbReference type="EMBL" id="JAZDUA010000613">
    <property type="protein sequence ID" value="KAK7790558.1"/>
    <property type="molecule type" value="Genomic_DNA"/>
</dbReference>
<comment type="caution">
    <text evidence="2">The sequence shown here is derived from an EMBL/GenBank/DDBJ whole genome shotgun (WGS) entry which is preliminary data.</text>
</comment>
<reference evidence="2 3" key="1">
    <citation type="submission" date="2024-03" db="EMBL/GenBank/DDBJ databases">
        <title>The genome assembly and annotation of the cricket Gryllus longicercus Weissman &amp; Gray.</title>
        <authorList>
            <person name="Szrajer S."/>
            <person name="Gray D."/>
            <person name="Ylla G."/>
        </authorList>
    </citation>
    <scope>NUCLEOTIDE SEQUENCE [LARGE SCALE GENOMIC DNA]</scope>
    <source>
        <strain evidence="2">DAG 2021-001</strain>
        <tissue evidence="2">Whole body minus gut</tissue>
    </source>
</reference>
<name>A0AAN9V690_9ORTH</name>
<dbReference type="Proteomes" id="UP001378592">
    <property type="component" value="Unassembled WGS sequence"/>
</dbReference>
<sequence length="132" mass="15323">MILSIKQKEVDNRKLLNSIGLKTSERLPLPDANVKRRKIRPAQEEEGDYECEICRANLFVSLVTNSHEEGVYCLPHAIELLTKKRHHLKYCKLMYTYDQVELNELIQKLQDKIEAKSQKKSSQGKQNASILK</sequence>
<keyword evidence="3" id="KW-1185">Reference proteome</keyword>
<dbReference type="InterPro" id="IPR004198">
    <property type="entry name" value="Znf_C5HC2"/>
</dbReference>
<accession>A0AAN9V690</accession>
<feature type="domain" description="Zinc finger C5HC2-type" evidence="1">
    <location>
        <begin position="51"/>
        <end position="105"/>
    </location>
</feature>
<dbReference type="Pfam" id="PF02928">
    <property type="entry name" value="zf-C5HC2"/>
    <property type="match status" value="1"/>
</dbReference>
<evidence type="ECO:0000313" key="2">
    <source>
        <dbReference type="EMBL" id="KAK7790558.1"/>
    </source>
</evidence>
<protein>
    <recommendedName>
        <fullName evidence="1">Zinc finger C5HC2-type domain-containing protein</fullName>
    </recommendedName>
</protein>
<gene>
    <name evidence="2" type="ORF">R5R35_013074</name>
</gene>
<evidence type="ECO:0000313" key="3">
    <source>
        <dbReference type="Proteomes" id="UP001378592"/>
    </source>
</evidence>